<evidence type="ECO:0000259" key="9">
    <source>
        <dbReference type="PROSITE" id="PS50051"/>
    </source>
</evidence>
<dbReference type="GO" id="GO:0042555">
    <property type="term" value="C:MCM complex"/>
    <property type="evidence" value="ECO:0007669"/>
    <property type="project" value="TreeGrafter"/>
</dbReference>
<dbReference type="InterPro" id="IPR031327">
    <property type="entry name" value="MCM"/>
</dbReference>
<dbReference type="PANTHER" id="PTHR11630">
    <property type="entry name" value="DNA REPLICATION LICENSING FACTOR MCM FAMILY MEMBER"/>
    <property type="match status" value="1"/>
</dbReference>
<dbReference type="GO" id="GO:0016787">
    <property type="term" value="F:hydrolase activity"/>
    <property type="evidence" value="ECO:0007669"/>
    <property type="project" value="UniProtKB-KW"/>
</dbReference>
<evidence type="ECO:0000313" key="10">
    <source>
        <dbReference type="EMBL" id="AGC34590.1"/>
    </source>
</evidence>
<dbReference type="SUPFAM" id="SSF52540">
    <property type="entry name" value="P-loop containing nucleoside triphosphate hydrolases"/>
    <property type="match status" value="1"/>
</dbReference>
<evidence type="ECO:0000256" key="4">
    <source>
        <dbReference type="ARBA" id="ARBA00022741"/>
    </source>
</evidence>
<dbReference type="Gene3D" id="3.30.1640.10">
    <property type="entry name" value="mini-chromosome maintenance (MCM) complex, chain A, domain 1"/>
    <property type="match status" value="1"/>
</dbReference>
<dbReference type="SUPFAM" id="SSF50249">
    <property type="entry name" value="Nucleic acid-binding proteins"/>
    <property type="match status" value="1"/>
</dbReference>
<proteinExistence type="inferred from homology"/>
<dbReference type="KEGG" id="vg:16151525"/>
<dbReference type="GO" id="GO:0017116">
    <property type="term" value="F:single-stranded DNA helicase activity"/>
    <property type="evidence" value="ECO:0007669"/>
    <property type="project" value="TreeGrafter"/>
</dbReference>
<dbReference type="Pfam" id="PF17855">
    <property type="entry name" value="MCM_lid"/>
    <property type="match status" value="1"/>
</dbReference>
<dbReference type="GeneID" id="16151525"/>
<dbReference type="InterPro" id="IPR001208">
    <property type="entry name" value="MCM_dom"/>
</dbReference>
<evidence type="ECO:0000256" key="1">
    <source>
        <dbReference type="ARBA" id="ARBA00008010"/>
    </source>
</evidence>
<keyword evidence="3" id="KW-0235">DNA replication</keyword>
<gene>
    <name evidence="10" type="primary">45</name>
    <name evidence="10" type="ORF">HSTV1_45</name>
</gene>
<keyword evidence="8" id="KW-0238">DNA-binding</keyword>
<comment type="similarity">
    <text evidence="1">Belongs to the MCM family.</text>
</comment>
<keyword evidence="4" id="KW-0547">Nucleotide-binding</keyword>
<dbReference type="OrthoDB" id="30644at10239"/>
<dbReference type="GO" id="GO:0005524">
    <property type="term" value="F:ATP binding"/>
    <property type="evidence" value="ECO:0007669"/>
    <property type="project" value="UniProtKB-KW"/>
</dbReference>
<organism evidence="10 11">
    <name type="scientific">Haloarcula sinaiiensis tailed virus 1</name>
    <dbReference type="NCBI Taxonomy" id="1262530"/>
    <lineage>
        <taxon>Viruses</taxon>
        <taxon>Duplodnaviria</taxon>
        <taxon>Heunggongvirae</taxon>
        <taxon>Uroviricota</taxon>
        <taxon>Caudoviricetes</taxon>
        <taxon>Kirjokansivirales</taxon>
        <taxon>Shortaselviridae</taxon>
        <taxon>Lonfivirus</taxon>
        <taxon>Lonfivirus codicilli</taxon>
        <taxon>Lonfivirus HSTV1</taxon>
    </lineage>
</organism>
<dbReference type="Proteomes" id="UP000014319">
    <property type="component" value="Genome"/>
</dbReference>
<evidence type="ECO:0000256" key="8">
    <source>
        <dbReference type="ARBA" id="ARBA00023125"/>
    </source>
</evidence>
<feature type="domain" description="MCM C-terminal AAA(+) ATPase" evidence="9">
    <location>
        <begin position="300"/>
        <end position="513"/>
    </location>
</feature>
<sequence>MNVHLYITTTLLHYYTTTLLHMSEANTQLIDLWTALFRERFRDELSELAQKYPSDLSSIRVDMGEVFSFDPDVASDLQQKPETMMPYAEEALSLVDIPVDVSLDDVMVRPTNLPDAHVYGVGDLRHNHAGKYVGVQGHISRVTPCRPKVTEAAFECQRCGTMTRIPQSDGDHQEPHECQGCQRQGPFKINMEQSEFVDQRKVQLKQPPQESASGDEVTITVYMSGDVADPPEETLAEHVGEDATIYGTVKLDQRESGRQKTNTFDKYIRARDWDFERETEDIDIAEHEAEFTAAANGDSPFEDFFESMAPDIYPYGRWPLAIRLGAAWLMGGVRVSPDDGSTYRGDIHMGVIGPPGVGKSKFSQNLADLSPGCEHRSATGLSSEVGLTAAAVQDDFAEGDGWVLKPGILPRAKDHAILDEADKTSAELSRMNDALEGEQMASIDKGGINAKLKTRVGLLCMANPDGGRWSEFEEDGVKEQVDIDDSLWSRFDGIVLLEDRPDEQQDGELADHVLANYDANFQRDVHDDAADDGRDAPVSWDAMRAWVAYAREEVQPELTEDAIAELKEYYVEIRNDDAFGENSHPTPRKLEAGIRFATAFAKIRLSDTVDPCDVDMAVTLSKELLGQSLHDGELDADVFTEAQERASSGRMSDYDELKPDVLQTLNRDGPLLADELSRMLSVDEQRMRDALQYYKKGGDVIERQGRWETP</sequence>
<name>R9QTN5_9CAUD</name>
<protein>
    <recommendedName>
        <fullName evidence="2">DNA helicase</fullName>
        <ecNumber evidence="2">3.6.4.12</ecNumber>
    </recommendedName>
</protein>
<dbReference type="InterPro" id="IPR033762">
    <property type="entry name" value="MCM_OB"/>
</dbReference>
<evidence type="ECO:0000256" key="5">
    <source>
        <dbReference type="ARBA" id="ARBA00022801"/>
    </source>
</evidence>
<dbReference type="PANTHER" id="PTHR11630:SF66">
    <property type="entry name" value="DNA REPLICATION LICENSING FACTOR MCM4"/>
    <property type="match status" value="1"/>
</dbReference>
<dbReference type="EC" id="3.6.4.12" evidence="2"/>
<dbReference type="Pfam" id="PF00493">
    <property type="entry name" value="MCM"/>
    <property type="match status" value="1"/>
</dbReference>
<accession>R9QTN5</accession>
<dbReference type="EMBL" id="KC117378">
    <property type="protein sequence ID" value="AGC34590.1"/>
    <property type="molecule type" value="Genomic_DNA"/>
</dbReference>
<evidence type="ECO:0000256" key="3">
    <source>
        <dbReference type="ARBA" id="ARBA00022705"/>
    </source>
</evidence>
<evidence type="ECO:0000256" key="7">
    <source>
        <dbReference type="ARBA" id="ARBA00022840"/>
    </source>
</evidence>
<evidence type="ECO:0000313" key="11">
    <source>
        <dbReference type="Proteomes" id="UP000014319"/>
    </source>
</evidence>
<reference evidence="10 11" key="1">
    <citation type="journal article" date="2013" name="Proc. Natl. Acad. Sci. U.S.A.">
        <title>Structure of the archaeal head-tailed virus HSTV-1 completes the HK97 fold story.</title>
        <authorList>
            <person name="Pietila M.K."/>
            <person name="Laurinmaki P."/>
            <person name="Russell D.A."/>
            <person name="Ko C.C."/>
            <person name="Jacobs-Sera D."/>
            <person name="Hendrix R.W."/>
            <person name="Bamford D.H."/>
            <person name="Butcher S.J."/>
        </authorList>
    </citation>
    <scope>NUCLEOTIDE SEQUENCE [LARGE SCALE GENOMIC DNA]</scope>
</reference>
<dbReference type="InterPro" id="IPR012340">
    <property type="entry name" value="NA-bd_OB-fold"/>
</dbReference>
<dbReference type="GO" id="GO:0003697">
    <property type="term" value="F:single-stranded DNA binding"/>
    <property type="evidence" value="ECO:0007669"/>
    <property type="project" value="TreeGrafter"/>
</dbReference>
<dbReference type="FunFam" id="2.20.28.10:FF:000003">
    <property type="entry name" value="DNA helicase"/>
    <property type="match status" value="1"/>
</dbReference>
<dbReference type="PROSITE" id="PS50051">
    <property type="entry name" value="MCM_2"/>
    <property type="match status" value="1"/>
</dbReference>
<keyword evidence="11" id="KW-1185">Reference proteome</keyword>
<dbReference type="GO" id="GO:0006260">
    <property type="term" value="P:DNA replication"/>
    <property type="evidence" value="ECO:0007669"/>
    <property type="project" value="UniProtKB-KW"/>
</dbReference>
<dbReference type="Gene3D" id="2.20.28.10">
    <property type="match status" value="1"/>
</dbReference>
<dbReference type="Pfam" id="PF17207">
    <property type="entry name" value="MCM_OB"/>
    <property type="match status" value="1"/>
</dbReference>
<dbReference type="RefSeq" id="YP_008083095.1">
    <property type="nucleotide sequence ID" value="NC_021471.1"/>
</dbReference>
<evidence type="ECO:0000256" key="6">
    <source>
        <dbReference type="ARBA" id="ARBA00022806"/>
    </source>
</evidence>
<dbReference type="InterPro" id="IPR027417">
    <property type="entry name" value="P-loop_NTPase"/>
</dbReference>
<keyword evidence="6 10" id="KW-0347">Helicase</keyword>
<keyword evidence="5" id="KW-0378">Hydrolase</keyword>
<dbReference type="Gene3D" id="2.40.50.140">
    <property type="entry name" value="Nucleic acid-binding proteins"/>
    <property type="match status" value="1"/>
</dbReference>
<keyword evidence="7" id="KW-0067">ATP-binding</keyword>
<dbReference type="Gene3D" id="3.40.50.300">
    <property type="entry name" value="P-loop containing nucleotide triphosphate hydrolases"/>
    <property type="match status" value="1"/>
</dbReference>
<dbReference type="SMART" id="SM00350">
    <property type="entry name" value="MCM"/>
    <property type="match status" value="1"/>
</dbReference>
<evidence type="ECO:0000256" key="2">
    <source>
        <dbReference type="ARBA" id="ARBA00012551"/>
    </source>
</evidence>
<dbReference type="InterPro" id="IPR041562">
    <property type="entry name" value="MCM_lid"/>
</dbReference>